<protein>
    <submittedName>
        <fullName evidence="2">Uncharacterized protein</fullName>
    </submittedName>
</protein>
<dbReference type="OrthoDB" id="290400at2"/>
<evidence type="ECO:0000313" key="3">
    <source>
        <dbReference type="Proteomes" id="UP000319143"/>
    </source>
</evidence>
<sequence length="75" mass="8294">MSQVLESILSLQTPFNMVVMVVLIGCTAGVITGIAKEVRKYMCHREEVELKRDLLARGMSATEIDQVVRSQSPSV</sequence>
<reference evidence="2 3" key="1">
    <citation type="submission" date="2019-02" db="EMBL/GenBank/DDBJ databases">
        <title>Deep-cultivation of Planctomycetes and their phenomic and genomic characterization uncovers novel biology.</title>
        <authorList>
            <person name="Wiegand S."/>
            <person name="Jogler M."/>
            <person name="Boedeker C."/>
            <person name="Pinto D."/>
            <person name="Vollmers J."/>
            <person name="Rivas-Marin E."/>
            <person name="Kohn T."/>
            <person name="Peeters S.H."/>
            <person name="Heuer A."/>
            <person name="Rast P."/>
            <person name="Oberbeckmann S."/>
            <person name="Bunk B."/>
            <person name="Jeske O."/>
            <person name="Meyerdierks A."/>
            <person name="Storesund J.E."/>
            <person name="Kallscheuer N."/>
            <person name="Luecker S."/>
            <person name="Lage O.M."/>
            <person name="Pohl T."/>
            <person name="Merkel B.J."/>
            <person name="Hornburger P."/>
            <person name="Mueller R.-W."/>
            <person name="Bruemmer F."/>
            <person name="Labrenz M."/>
            <person name="Spormann A.M."/>
            <person name="Op Den Camp H."/>
            <person name="Overmann J."/>
            <person name="Amann R."/>
            <person name="Jetten M.S.M."/>
            <person name="Mascher T."/>
            <person name="Medema M.H."/>
            <person name="Devos D.P."/>
            <person name="Kaster A.-K."/>
            <person name="Ovreas L."/>
            <person name="Rohde M."/>
            <person name="Galperin M.Y."/>
            <person name="Jogler C."/>
        </authorList>
    </citation>
    <scope>NUCLEOTIDE SEQUENCE [LARGE SCALE GENOMIC DNA]</scope>
    <source>
        <strain evidence="2 3">Poly41</strain>
    </source>
</reference>
<name>A0A5C6D788_9BACT</name>
<accession>A0A5C6D788</accession>
<proteinExistence type="predicted"/>
<keyword evidence="3" id="KW-1185">Reference proteome</keyword>
<dbReference type="RefSeq" id="WP_146530847.1">
    <property type="nucleotide sequence ID" value="NZ_SJPV01000016.1"/>
</dbReference>
<keyword evidence="1" id="KW-1133">Transmembrane helix</keyword>
<comment type="caution">
    <text evidence="2">The sequence shown here is derived from an EMBL/GenBank/DDBJ whole genome shotgun (WGS) entry which is preliminary data.</text>
</comment>
<dbReference type="Proteomes" id="UP000319143">
    <property type="component" value="Unassembled WGS sequence"/>
</dbReference>
<gene>
    <name evidence="2" type="ORF">Poly41_61240</name>
</gene>
<keyword evidence="1" id="KW-0812">Transmembrane</keyword>
<dbReference type="EMBL" id="SJPV01000016">
    <property type="protein sequence ID" value="TWU31567.1"/>
    <property type="molecule type" value="Genomic_DNA"/>
</dbReference>
<keyword evidence="1" id="KW-0472">Membrane</keyword>
<evidence type="ECO:0000256" key="1">
    <source>
        <dbReference type="SAM" id="Phobius"/>
    </source>
</evidence>
<evidence type="ECO:0000313" key="2">
    <source>
        <dbReference type="EMBL" id="TWU31567.1"/>
    </source>
</evidence>
<dbReference type="AlphaFoldDB" id="A0A5C6D788"/>
<organism evidence="2 3">
    <name type="scientific">Novipirellula artificiosorum</name>
    <dbReference type="NCBI Taxonomy" id="2528016"/>
    <lineage>
        <taxon>Bacteria</taxon>
        <taxon>Pseudomonadati</taxon>
        <taxon>Planctomycetota</taxon>
        <taxon>Planctomycetia</taxon>
        <taxon>Pirellulales</taxon>
        <taxon>Pirellulaceae</taxon>
        <taxon>Novipirellula</taxon>
    </lineage>
</organism>
<feature type="transmembrane region" description="Helical" evidence="1">
    <location>
        <begin position="15"/>
        <end position="35"/>
    </location>
</feature>